<evidence type="ECO:0000313" key="9">
    <source>
        <dbReference type="Proteomes" id="UP001108280"/>
    </source>
</evidence>
<gene>
    <name evidence="10" type="primary">LOC100774680</name>
    <name evidence="7" type="ORF">I79_011900</name>
</gene>
<comment type="subcellular location">
    <subcellularLocation>
        <location evidence="1 6">Membrane</location>
        <topology evidence="1 6">Multi-pass membrane protein</topology>
    </subcellularLocation>
</comment>
<dbReference type="GO" id="GO:0008250">
    <property type="term" value="C:oligosaccharyltransferase complex"/>
    <property type="evidence" value="ECO:0007669"/>
    <property type="project" value="UniProtKB-UniRule"/>
</dbReference>
<keyword evidence="3 6" id="KW-0812">Transmembrane</keyword>
<dbReference type="InterPro" id="IPR007915">
    <property type="entry name" value="TMEM258/Ost5"/>
</dbReference>
<keyword evidence="4 6" id="KW-1133">Transmembrane helix</keyword>
<dbReference type="RefSeq" id="XP_003504838.1">
    <property type="nucleotide sequence ID" value="XM_003504790.4"/>
</dbReference>
<dbReference type="GO" id="GO:0006487">
    <property type="term" value="P:protein N-linked glycosylation"/>
    <property type="evidence" value="ECO:0007669"/>
    <property type="project" value="UniProtKB-UniRule"/>
</dbReference>
<dbReference type="InParanoid" id="G3HME0"/>
<dbReference type="KEGG" id="cge:100774680"/>
<evidence type="ECO:0000256" key="6">
    <source>
        <dbReference type="RuleBase" id="RU367008"/>
    </source>
</evidence>
<reference evidence="10" key="5">
    <citation type="submission" date="2025-04" db="UniProtKB">
        <authorList>
            <consortium name="RefSeq"/>
        </authorList>
    </citation>
    <scope>IDENTIFICATION</scope>
    <source>
        <strain evidence="10">17A/GY</strain>
        <tissue evidence="10">Liver</tissue>
    </source>
</reference>
<dbReference type="eggNOG" id="KOG4452">
    <property type="taxonomic scope" value="Eukaryota"/>
</dbReference>
<reference evidence="9" key="3">
    <citation type="journal article" date="2018" name="Biotechnol. Bioeng.">
        <title>A reference genome of the Chinese hamster based on a hybrid assembly strategy.</title>
        <authorList>
            <person name="Rupp O."/>
            <person name="MacDonald M.L."/>
            <person name="Li S."/>
            <person name="Dhiman H."/>
            <person name="Polson S."/>
            <person name="Griep S."/>
            <person name="Heffner K."/>
            <person name="Hernandez I."/>
            <person name="Brinkrolf K."/>
            <person name="Jadhav V."/>
            <person name="Samoudi M."/>
            <person name="Hao H."/>
            <person name="Kingham B."/>
            <person name="Goesmann A."/>
            <person name="Betenbaugh M.J."/>
            <person name="Lewis N.E."/>
            <person name="Borth N."/>
            <person name="Lee K.H."/>
        </authorList>
    </citation>
    <scope>NUCLEOTIDE SEQUENCE [LARGE SCALE GENOMIC DNA]</scope>
    <source>
        <strain evidence="9">17A/GY</strain>
    </source>
</reference>
<comment type="function">
    <text evidence="6">Subunit of the oligosaccharyl transferase (OST) complex that catalyzes the initial transfer of a defined glycan (Glc(3)Man(9)GlcNAc(2) in eukaryotes) from the lipid carrier dolichol-pyrophosphate to an asparagine residue within an Asn-X-Ser/Thr consensus motif in nascent polypeptide chains, the first step in protein N-glycosylation. N-glycosylation occurs cotranslationally and the complex associates with the Sec61 complex at the channel-forming translocon complex that mediates protein translocation across the endoplasmic reticulum (ER). All subunits are required for a maximal enzyme activity.</text>
</comment>
<dbReference type="Pfam" id="PF05251">
    <property type="entry name" value="Ost5"/>
    <property type="match status" value="1"/>
</dbReference>
<dbReference type="OrthoDB" id="18408at2759"/>
<reference evidence="7" key="2">
    <citation type="submission" date="2011-08" db="EMBL/GenBank/DDBJ databases">
        <title>The genomic sequence of the Chinese hamster ovary CHO-K1 cell line.</title>
        <authorList>
            <person name="Xu X."/>
            <person name="Nagarajan H."/>
            <person name="Lewis N.E."/>
            <person name="Pan S."/>
            <person name="Cai Z."/>
            <person name="Liu X."/>
            <person name="Chen W."/>
            <person name="Xie M."/>
            <person name="Wang W."/>
            <person name="Hammond S."/>
            <person name="Andersen M.R."/>
            <person name="Neff N."/>
            <person name="Passarelli B."/>
            <person name="Koh W."/>
            <person name="Fan C.H."/>
            <person name="Wang J."/>
            <person name="Gui Y."/>
            <person name="Lee K.H."/>
            <person name="Betenbaugh M.J."/>
            <person name="Quake S.R."/>
            <person name="Famili I."/>
            <person name="Palsson B.O."/>
            <person name="Wang J."/>
        </authorList>
    </citation>
    <scope>NUCLEOTIDE SEQUENCE</scope>
</reference>
<feature type="transmembrane region" description="Helical" evidence="6">
    <location>
        <begin position="55"/>
        <end position="78"/>
    </location>
</feature>
<evidence type="ECO:0000313" key="10">
    <source>
        <dbReference type="RefSeq" id="XP_027259412.1"/>
    </source>
</evidence>
<keyword evidence="5 6" id="KW-0472">Membrane</keyword>
<evidence type="ECO:0000256" key="4">
    <source>
        <dbReference type="ARBA" id="ARBA00022989"/>
    </source>
</evidence>
<protein>
    <recommendedName>
        <fullName evidence="6">Dolichyl-diphosphooligosaccharide-protein glycosyltransferase subunit TMEM258</fullName>
    </recommendedName>
    <alternativeName>
        <fullName evidence="6">Transmembrane protein 258</fullName>
    </alternativeName>
</protein>
<sequence length="80" mass="9290">MELEEAMSWYTSLVNLAVFPHLTMVLLAIGMLFTTWLLIYEVITIKHTCNIYKELLIFLLASLFMGFGVLFLLLWIGIYV</sequence>
<keyword evidence="9" id="KW-1185">Reference proteome</keyword>
<dbReference type="GeneID" id="100774680"/>
<evidence type="ECO:0000256" key="2">
    <source>
        <dbReference type="ARBA" id="ARBA00009825"/>
    </source>
</evidence>
<dbReference type="STRING" id="10029.G3HME0"/>
<reference evidence="9" key="4">
    <citation type="journal article" date="2020" name="Biotechnol. Bioeng.">
        <title>Chromosome-scale scaffolds for the Chinese hamster reference genome assembly to facilitate the study of the CHO epigenome.</title>
        <authorList>
            <person name="Hilliard W."/>
            <person name="MacDonald M."/>
            <person name="Lee K.H."/>
        </authorList>
    </citation>
    <scope>NUCLEOTIDE SEQUENCE [LARGE SCALE GENOMIC DNA]</scope>
    <source>
        <strain evidence="9">17A/GY</strain>
    </source>
</reference>
<comment type="subunit">
    <text evidence="6">Component of the oligosaccharyltransferase (OST) complex.</text>
</comment>
<dbReference type="PANTHER" id="PTHR13636">
    <property type="entry name" value="TRANSMEMBRANE PROTEIN 258"/>
    <property type="match status" value="1"/>
</dbReference>
<dbReference type="Proteomes" id="UP001108280">
    <property type="component" value="Chromosome 2"/>
</dbReference>
<accession>G3HME0</accession>
<evidence type="ECO:0000256" key="1">
    <source>
        <dbReference type="ARBA" id="ARBA00004141"/>
    </source>
</evidence>
<feature type="transmembrane region" description="Helical" evidence="6">
    <location>
        <begin position="20"/>
        <end position="43"/>
    </location>
</feature>
<comment type="similarity">
    <text evidence="2 6">Belongs to the OST5 family.</text>
</comment>
<proteinExistence type="inferred from homology"/>
<dbReference type="Proteomes" id="UP000001075">
    <property type="component" value="Unassembled WGS sequence"/>
</dbReference>
<evidence type="ECO:0000313" key="7">
    <source>
        <dbReference type="EMBL" id="EGV92183.1"/>
    </source>
</evidence>
<dbReference type="PaxDb" id="10029-XP_007637711.1"/>
<dbReference type="RefSeq" id="XP_027259412.1">
    <property type="nucleotide sequence ID" value="XM_027403611.2"/>
</dbReference>
<evidence type="ECO:0000313" key="8">
    <source>
        <dbReference type="Proteomes" id="UP000001075"/>
    </source>
</evidence>
<evidence type="ECO:0000256" key="5">
    <source>
        <dbReference type="ARBA" id="ARBA00023136"/>
    </source>
</evidence>
<name>G3HME0_CRIGR</name>
<organism evidence="7 8">
    <name type="scientific">Cricetulus griseus</name>
    <name type="common">Chinese hamster</name>
    <name type="synonym">Cricetulus barabensis griseus</name>
    <dbReference type="NCBI Taxonomy" id="10029"/>
    <lineage>
        <taxon>Eukaryota</taxon>
        <taxon>Metazoa</taxon>
        <taxon>Chordata</taxon>
        <taxon>Craniata</taxon>
        <taxon>Vertebrata</taxon>
        <taxon>Euteleostomi</taxon>
        <taxon>Mammalia</taxon>
        <taxon>Eutheria</taxon>
        <taxon>Euarchontoglires</taxon>
        <taxon>Glires</taxon>
        <taxon>Rodentia</taxon>
        <taxon>Myomorpha</taxon>
        <taxon>Muroidea</taxon>
        <taxon>Cricetidae</taxon>
        <taxon>Cricetinae</taxon>
        <taxon>Cricetulus</taxon>
    </lineage>
</organism>
<reference evidence="8" key="1">
    <citation type="journal article" date="2011" name="Nat. Biotechnol.">
        <title>The genomic sequence of the Chinese hamster ovary (CHO)-K1 cell line.</title>
        <authorList>
            <person name="Xu X."/>
            <person name="Nagarajan H."/>
            <person name="Lewis N.E."/>
            <person name="Pan S."/>
            <person name="Cai Z."/>
            <person name="Liu X."/>
            <person name="Chen W."/>
            <person name="Xie M."/>
            <person name="Wang W."/>
            <person name="Hammond S."/>
            <person name="Andersen M.R."/>
            <person name="Neff N."/>
            <person name="Passarelli B."/>
            <person name="Koh W."/>
            <person name="Fan H.C."/>
            <person name="Wang J."/>
            <person name="Gui Y."/>
            <person name="Lee K.H."/>
            <person name="Betenbaugh M.J."/>
            <person name="Quake S.R."/>
            <person name="Famili I."/>
            <person name="Palsson B.O."/>
            <person name="Wang J."/>
        </authorList>
    </citation>
    <scope>NUCLEOTIDE SEQUENCE [LARGE SCALE GENOMIC DNA]</scope>
    <source>
        <strain evidence="8">CHO K1 cell line</strain>
    </source>
</reference>
<dbReference type="AlphaFoldDB" id="G3HME0"/>
<dbReference type="EMBL" id="JH000508">
    <property type="protein sequence ID" value="EGV92183.1"/>
    <property type="molecule type" value="Genomic_DNA"/>
</dbReference>
<evidence type="ECO:0000256" key="3">
    <source>
        <dbReference type="ARBA" id="ARBA00022692"/>
    </source>
</evidence>